<comment type="similarity">
    <text evidence="2 6">Belongs to the cytochrome P450 family.</text>
</comment>
<name>A0A6A5RFU0_9PLEO</name>
<sequence length="507" mass="56476">MIRKLLHEHISDMVPSVTVTTVFGILMCLGLLTLTSTASAGVLPGVPKLKGYPILGTIPIYFRDGMALMLEALTTLGDEGIAYAQVGNKTLVSVHDPAMAKEVLAFTDKIASRLGDPRVFSWSPFWTLIRLLDNNLFDDVGHEAMRQRGVFIKEFNNPMSNIGKFDDVVRVATKHVESLTRDADTAEIPDIRHAADNFAATLWGDTLYGRSDALTDGRVMKVADEILRRAGSPWPSALYSFMLTLGLVEPGKPTPSEARVRAEIEHLYEKNVQHLEDYERNNPESPMKTIRSLSVADGGKRTGPLTRFATQFARLNIFGGHHSIGSNITWTLIELQKRPDVLTKLLAEIASIDELDFTTVTNKMPYLDAIIMEINRLYPSVPATLRVIERETRLVTAKKPVILKPGMLIYLSYLHMHTSPKYWGATAGEFDPDRFLGGIDKSKPFMAFGSGTRDCVGYKFALLAVKTYLITLLQMHTFKVEENNCTPKLATLLETSGPVKVEFYRRA</sequence>
<dbReference type="InterPro" id="IPR002401">
    <property type="entry name" value="Cyt_P450_E_grp-I"/>
</dbReference>
<dbReference type="AlphaFoldDB" id="A0A6A5RFU0"/>
<keyword evidence="6" id="KW-0503">Monooxygenase</keyword>
<dbReference type="GO" id="GO:0016705">
    <property type="term" value="F:oxidoreductase activity, acting on paired donors, with incorporation or reduction of molecular oxygen"/>
    <property type="evidence" value="ECO:0007669"/>
    <property type="project" value="InterPro"/>
</dbReference>
<feature type="binding site" description="axial binding residue" evidence="5">
    <location>
        <position position="455"/>
    </location>
    <ligand>
        <name>heme</name>
        <dbReference type="ChEBI" id="CHEBI:30413"/>
    </ligand>
    <ligandPart>
        <name>Fe</name>
        <dbReference type="ChEBI" id="CHEBI:18248"/>
    </ligandPart>
</feature>
<dbReference type="EMBL" id="ML978977">
    <property type="protein sequence ID" value="KAF1926339.1"/>
    <property type="molecule type" value="Genomic_DNA"/>
</dbReference>
<keyword evidence="8" id="KW-1185">Reference proteome</keyword>
<dbReference type="GO" id="GO:0020037">
    <property type="term" value="F:heme binding"/>
    <property type="evidence" value="ECO:0007669"/>
    <property type="project" value="InterPro"/>
</dbReference>
<dbReference type="GeneID" id="54354094"/>
<comment type="cofactor">
    <cofactor evidence="1 5">
        <name>heme</name>
        <dbReference type="ChEBI" id="CHEBI:30413"/>
    </cofactor>
</comment>
<dbReference type="Proteomes" id="UP000800082">
    <property type="component" value="Unassembled WGS sequence"/>
</dbReference>
<keyword evidence="4 5" id="KW-0408">Iron</keyword>
<dbReference type="InterPro" id="IPR050121">
    <property type="entry name" value="Cytochrome_P450_monoxygenase"/>
</dbReference>
<dbReference type="PANTHER" id="PTHR24305:SF166">
    <property type="entry name" value="CYTOCHROME P450 12A4, MITOCHONDRIAL-RELATED"/>
    <property type="match status" value="1"/>
</dbReference>
<dbReference type="PRINTS" id="PR00463">
    <property type="entry name" value="EP450I"/>
</dbReference>
<dbReference type="PRINTS" id="PR00385">
    <property type="entry name" value="P450"/>
</dbReference>
<reference evidence="7" key="1">
    <citation type="journal article" date="2020" name="Stud. Mycol.">
        <title>101 Dothideomycetes genomes: a test case for predicting lifestyles and emergence of pathogens.</title>
        <authorList>
            <person name="Haridas S."/>
            <person name="Albert R."/>
            <person name="Binder M."/>
            <person name="Bloem J."/>
            <person name="Labutti K."/>
            <person name="Salamov A."/>
            <person name="Andreopoulos B."/>
            <person name="Baker S."/>
            <person name="Barry K."/>
            <person name="Bills G."/>
            <person name="Bluhm B."/>
            <person name="Cannon C."/>
            <person name="Castanera R."/>
            <person name="Culley D."/>
            <person name="Daum C."/>
            <person name="Ezra D."/>
            <person name="Gonzalez J."/>
            <person name="Henrissat B."/>
            <person name="Kuo A."/>
            <person name="Liang C."/>
            <person name="Lipzen A."/>
            <person name="Lutzoni F."/>
            <person name="Magnuson J."/>
            <person name="Mondo S."/>
            <person name="Nolan M."/>
            <person name="Ohm R."/>
            <person name="Pangilinan J."/>
            <person name="Park H.-J."/>
            <person name="Ramirez L."/>
            <person name="Alfaro M."/>
            <person name="Sun H."/>
            <person name="Tritt A."/>
            <person name="Yoshinaga Y."/>
            <person name="Zwiers L.-H."/>
            <person name="Turgeon B."/>
            <person name="Goodwin S."/>
            <person name="Spatafora J."/>
            <person name="Crous P."/>
            <person name="Grigoriev I."/>
        </authorList>
    </citation>
    <scope>NUCLEOTIDE SEQUENCE</scope>
    <source>
        <strain evidence="7">CBS 183.55</strain>
    </source>
</reference>
<keyword evidence="6" id="KW-0560">Oxidoreductase</keyword>
<evidence type="ECO:0000313" key="8">
    <source>
        <dbReference type="Proteomes" id="UP000800082"/>
    </source>
</evidence>
<dbReference type="CDD" id="cd00302">
    <property type="entry name" value="cytochrome_P450"/>
    <property type="match status" value="1"/>
</dbReference>
<dbReference type="OrthoDB" id="10029320at2759"/>
<evidence type="ECO:0000256" key="2">
    <source>
        <dbReference type="ARBA" id="ARBA00010617"/>
    </source>
</evidence>
<keyword evidence="3 5" id="KW-0479">Metal-binding</keyword>
<dbReference type="RefSeq" id="XP_033446591.1">
    <property type="nucleotide sequence ID" value="XM_033596427.1"/>
</dbReference>
<protein>
    <submittedName>
        <fullName evidence="7">Putative N-alkane-inducible cytochrome P450</fullName>
    </submittedName>
</protein>
<accession>A0A6A5RFU0</accession>
<proteinExistence type="inferred from homology"/>
<dbReference type="Pfam" id="PF00067">
    <property type="entry name" value="p450"/>
    <property type="match status" value="1"/>
</dbReference>
<evidence type="ECO:0000256" key="4">
    <source>
        <dbReference type="ARBA" id="ARBA00023004"/>
    </source>
</evidence>
<dbReference type="Gene3D" id="1.10.630.10">
    <property type="entry name" value="Cytochrome P450"/>
    <property type="match status" value="1"/>
</dbReference>
<dbReference type="PROSITE" id="PS00086">
    <property type="entry name" value="CYTOCHROME_P450"/>
    <property type="match status" value="1"/>
</dbReference>
<evidence type="ECO:0000256" key="5">
    <source>
        <dbReference type="PIRSR" id="PIRSR602401-1"/>
    </source>
</evidence>
<dbReference type="InterPro" id="IPR017972">
    <property type="entry name" value="Cyt_P450_CS"/>
</dbReference>
<evidence type="ECO:0000256" key="1">
    <source>
        <dbReference type="ARBA" id="ARBA00001971"/>
    </source>
</evidence>
<dbReference type="GO" id="GO:0004497">
    <property type="term" value="F:monooxygenase activity"/>
    <property type="evidence" value="ECO:0007669"/>
    <property type="project" value="UniProtKB-KW"/>
</dbReference>
<gene>
    <name evidence="7" type="ORF">M421DRAFT_67656</name>
</gene>
<dbReference type="GO" id="GO:0005506">
    <property type="term" value="F:iron ion binding"/>
    <property type="evidence" value="ECO:0007669"/>
    <property type="project" value="InterPro"/>
</dbReference>
<evidence type="ECO:0000313" key="7">
    <source>
        <dbReference type="EMBL" id="KAF1926339.1"/>
    </source>
</evidence>
<dbReference type="InterPro" id="IPR036396">
    <property type="entry name" value="Cyt_P450_sf"/>
</dbReference>
<dbReference type="InterPro" id="IPR001128">
    <property type="entry name" value="Cyt_P450"/>
</dbReference>
<keyword evidence="5 6" id="KW-0349">Heme</keyword>
<evidence type="ECO:0000256" key="3">
    <source>
        <dbReference type="ARBA" id="ARBA00022723"/>
    </source>
</evidence>
<organism evidence="7 8">
    <name type="scientific">Didymella exigua CBS 183.55</name>
    <dbReference type="NCBI Taxonomy" id="1150837"/>
    <lineage>
        <taxon>Eukaryota</taxon>
        <taxon>Fungi</taxon>
        <taxon>Dikarya</taxon>
        <taxon>Ascomycota</taxon>
        <taxon>Pezizomycotina</taxon>
        <taxon>Dothideomycetes</taxon>
        <taxon>Pleosporomycetidae</taxon>
        <taxon>Pleosporales</taxon>
        <taxon>Pleosporineae</taxon>
        <taxon>Didymellaceae</taxon>
        <taxon>Didymella</taxon>
    </lineage>
</organism>
<dbReference type="PANTHER" id="PTHR24305">
    <property type="entry name" value="CYTOCHROME P450"/>
    <property type="match status" value="1"/>
</dbReference>
<evidence type="ECO:0000256" key="6">
    <source>
        <dbReference type="RuleBase" id="RU000461"/>
    </source>
</evidence>
<dbReference type="SUPFAM" id="SSF48264">
    <property type="entry name" value="Cytochrome P450"/>
    <property type="match status" value="1"/>
</dbReference>